<feature type="compositionally biased region" description="Basic and acidic residues" evidence="1">
    <location>
        <begin position="42"/>
        <end position="53"/>
    </location>
</feature>
<dbReference type="OrthoDB" id="8964853at2759"/>
<comment type="caution">
    <text evidence="3">The sequence shown here is derived from an EMBL/GenBank/DDBJ whole genome shotgun (WGS) entry which is preliminary data.</text>
</comment>
<dbReference type="GeneID" id="25985985"/>
<dbReference type="Proteomes" id="UP000002748">
    <property type="component" value="Unassembled WGS sequence"/>
</dbReference>
<dbReference type="HOGENOM" id="CLU_653847_0_0_1"/>
<feature type="compositionally biased region" description="Low complexity" evidence="1">
    <location>
        <begin position="178"/>
        <end position="188"/>
    </location>
</feature>
<evidence type="ECO:0000256" key="1">
    <source>
        <dbReference type="SAM" id="MobiDB-lite"/>
    </source>
</evidence>
<feature type="compositionally biased region" description="Acidic residues" evidence="1">
    <location>
        <begin position="164"/>
        <end position="176"/>
    </location>
</feature>
<dbReference type="InterPro" id="IPR011598">
    <property type="entry name" value="bHLH_dom"/>
</dbReference>
<accession>J4UBZ6</accession>
<organism evidence="3 4">
    <name type="scientific">Trichosporon asahii var. asahii (strain ATCC 90039 / CBS 2479 / JCM 2466 / KCTC 7840 / NBRC 103889/ NCYC 2677 / UAMH 7654)</name>
    <name type="common">Yeast</name>
    <dbReference type="NCBI Taxonomy" id="1186058"/>
    <lineage>
        <taxon>Eukaryota</taxon>
        <taxon>Fungi</taxon>
        <taxon>Dikarya</taxon>
        <taxon>Basidiomycota</taxon>
        <taxon>Agaricomycotina</taxon>
        <taxon>Tremellomycetes</taxon>
        <taxon>Trichosporonales</taxon>
        <taxon>Trichosporonaceae</taxon>
        <taxon>Trichosporon</taxon>
    </lineage>
</organism>
<dbReference type="SUPFAM" id="SSF47459">
    <property type="entry name" value="HLH, helix-loop-helix DNA-binding domain"/>
    <property type="match status" value="1"/>
</dbReference>
<dbReference type="InterPro" id="IPR036638">
    <property type="entry name" value="HLH_DNA-bd_sf"/>
</dbReference>
<dbReference type="AlphaFoldDB" id="J4UBZ6"/>
<dbReference type="KEGG" id="tasa:A1Q1_02471"/>
<feature type="region of interest" description="Disordered" evidence="1">
    <location>
        <begin position="1"/>
        <end position="53"/>
    </location>
</feature>
<dbReference type="EMBL" id="ALBS01000203">
    <property type="protein sequence ID" value="EJT48450.1"/>
    <property type="molecule type" value="Genomic_DNA"/>
</dbReference>
<dbReference type="Pfam" id="PF00010">
    <property type="entry name" value="HLH"/>
    <property type="match status" value="1"/>
</dbReference>
<dbReference type="PROSITE" id="PS50888">
    <property type="entry name" value="BHLH"/>
    <property type="match status" value="1"/>
</dbReference>
<feature type="domain" description="BHLH" evidence="2">
    <location>
        <begin position="45"/>
        <end position="97"/>
    </location>
</feature>
<evidence type="ECO:0000259" key="2">
    <source>
        <dbReference type="PROSITE" id="PS50888"/>
    </source>
</evidence>
<feature type="compositionally biased region" description="Polar residues" evidence="1">
    <location>
        <begin position="1"/>
        <end position="17"/>
    </location>
</feature>
<dbReference type="RefSeq" id="XP_014179208.1">
    <property type="nucleotide sequence ID" value="XM_014323733.1"/>
</dbReference>
<feature type="region of interest" description="Disordered" evidence="1">
    <location>
        <begin position="252"/>
        <end position="312"/>
    </location>
</feature>
<feature type="region of interest" description="Disordered" evidence="1">
    <location>
        <begin position="163"/>
        <end position="189"/>
    </location>
</feature>
<dbReference type="CDD" id="cd00083">
    <property type="entry name" value="bHLH_SF"/>
    <property type="match status" value="1"/>
</dbReference>
<protein>
    <recommendedName>
        <fullName evidence="2">BHLH domain-containing protein</fullName>
    </recommendedName>
</protein>
<dbReference type="Gene3D" id="4.10.280.10">
    <property type="entry name" value="Helix-loop-helix DNA-binding domain"/>
    <property type="match status" value="1"/>
</dbReference>
<evidence type="ECO:0000313" key="3">
    <source>
        <dbReference type="EMBL" id="EJT48450.1"/>
    </source>
</evidence>
<name>J4UBZ6_TRIAS</name>
<gene>
    <name evidence="3" type="ORF">A1Q1_02471</name>
</gene>
<dbReference type="VEuPathDB" id="FungiDB:A1Q1_02471"/>
<evidence type="ECO:0000313" key="4">
    <source>
        <dbReference type="Proteomes" id="UP000002748"/>
    </source>
</evidence>
<sequence>MSTTITSTSPIEASHTSGPIALAGAPRPAGSTAKSKPRKRVNTAEKRHQHNAIERQRRETLNSKFLVLARLLPSLAACRRPSKSAIVNGSITHLTHQRNQRLLAAKLLRQLTAERDELFAEVNEWRKANGFPPKAGAAASWTSEMEEICQVEKETFGSFANVDESNEEQNEDEEEQPAARPSSAGSGSMNVETAAVVAGNINTGLFTPRNSTDINATSAPLTVNTNMNNVNWNNGYQVSPAVPFSAFMSDSATSVDSSESPLGSSHPNAMPTPPSMEQAMYVHQTPSPRSTASADDAQPPVQRPAAASRTASMPAQWGQQHLAAFQQSIQQQQQQAQAQAQQPQQHYAVGAALPGQQQHFAQYPGQPPMHPTPANAQGFNQLMASMFSGHPGDAVQSMKPAVDQNAMFNFNLAGWGAEQSVGV</sequence>
<dbReference type="SMART" id="SM00353">
    <property type="entry name" value="HLH"/>
    <property type="match status" value="1"/>
</dbReference>
<reference evidence="3 4" key="1">
    <citation type="journal article" date="2012" name="Eukaryot. Cell">
        <title>Draft genome sequence of CBS 2479, the standard type strain of Trichosporon asahii.</title>
        <authorList>
            <person name="Yang R.Y."/>
            <person name="Li H.T."/>
            <person name="Zhu H."/>
            <person name="Zhou G.P."/>
            <person name="Wang M."/>
            <person name="Wang L."/>
        </authorList>
    </citation>
    <scope>NUCLEOTIDE SEQUENCE [LARGE SCALE GENOMIC DNA]</scope>
    <source>
        <strain evidence="4">ATCC 90039 / CBS 2479 / JCM 2466 / KCTC 7840 / NCYC 2677 / UAMH 7654</strain>
    </source>
</reference>
<dbReference type="GO" id="GO:0046983">
    <property type="term" value="F:protein dimerization activity"/>
    <property type="evidence" value="ECO:0007669"/>
    <property type="project" value="InterPro"/>
</dbReference>
<proteinExistence type="predicted"/>
<feature type="compositionally biased region" description="Polar residues" evidence="1">
    <location>
        <begin position="284"/>
        <end position="293"/>
    </location>
</feature>